<dbReference type="InParanoid" id="A0A167M9I4"/>
<keyword evidence="5" id="KW-1185">Reference proteome</keyword>
<evidence type="ECO:0000256" key="1">
    <source>
        <dbReference type="ARBA" id="ARBA00022490"/>
    </source>
</evidence>
<evidence type="ECO:0000313" key="5">
    <source>
        <dbReference type="Proteomes" id="UP000077315"/>
    </source>
</evidence>
<dbReference type="PANTHER" id="PTHR20882:SF14">
    <property type="entry name" value="CYTOPLASMIC TRNA 2-THIOLATION PROTEIN 2"/>
    <property type="match status" value="1"/>
</dbReference>
<dbReference type="GO" id="GO:0032447">
    <property type="term" value="P:protein urmylation"/>
    <property type="evidence" value="ECO:0007669"/>
    <property type="project" value="UniProtKB-UniRule"/>
</dbReference>
<dbReference type="GO" id="GO:0016783">
    <property type="term" value="F:sulfurtransferase activity"/>
    <property type="evidence" value="ECO:0007669"/>
    <property type="project" value="TreeGrafter"/>
</dbReference>
<reference evidence="5" key="1">
    <citation type="submission" date="2015-06" db="EMBL/GenBank/DDBJ databases">
        <title>Expansion of signal transduction pathways in fungi by whole-genome duplication.</title>
        <authorList>
            <consortium name="DOE Joint Genome Institute"/>
            <person name="Corrochano L.M."/>
            <person name="Kuo A."/>
            <person name="Marcet-Houben M."/>
            <person name="Polaino S."/>
            <person name="Salamov A."/>
            <person name="Villalobos J.M."/>
            <person name="Alvarez M.I."/>
            <person name="Avalos J."/>
            <person name="Benito E.P."/>
            <person name="Benoit I."/>
            <person name="Burger G."/>
            <person name="Camino L.P."/>
            <person name="Canovas D."/>
            <person name="Cerda-Olmedo E."/>
            <person name="Cheng J.-F."/>
            <person name="Dominguez A."/>
            <person name="Elias M."/>
            <person name="Eslava A.P."/>
            <person name="Glaser F."/>
            <person name="Grimwood J."/>
            <person name="Gutierrez G."/>
            <person name="Heitman J."/>
            <person name="Henrissat B."/>
            <person name="Iturriaga E.A."/>
            <person name="Lang B.F."/>
            <person name="Lavin J.L."/>
            <person name="Lee S."/>
            <person name="Li W."/>
            <person name="Lindquist E."/>
            <person name="Lopez-Garcia S."/>
            <person name="Luque E.M."/>
            <person name="Marcos A.T."/>
            <person name="Martin J."/>
            <person name="McCluskey K."/>
            <person name="Medina H.R."/>
            <person name="Miralles-Duran A."/>
            <person name="Miyazaki A."/>
            <person name="Munoz-Torres E."/>
            <person name="Oguiza J.A."/>
            <person name="Ohm R."/>
            <person name="Olmedo M."/>
            <person name="Orejas M."/>
            <person name="Ortiz-Castellanos L."/>
            <person name="Pisabarro A.G."/>
            <person name="Rodriguez-Romero J."/>
            <person name="Ruiz-Herrera J."/>
            <person name="Ruiz-Vazquez R."/>
            <person name="Sanz C."/>
            <person name="Schackwitz W."/>
            <person name="Schmutz J."/>
            <person name="Shahriari M."/>
            <person name="Shelest E."/>
            <person name="Silva-Franco F."/>
            <person name="Soanes D."/>
            <person name="Syed K."/>
            <person name="Tagua V.G."/>
            <person name="Talbot N.J."/>
            <person name="Thon M."/>
            <person name="De vries R.P."/>
            <person name="Wiebenga A."/>
            <person name="Yadav J.S."/>
            <person name="Braun E.L."/>
            <person name="Baker S."/>
            <person name="Garre V."/>
            <person name="Horwitz B."/>
            <person name="Torres-Martinez S."/>
            <person name="Idnurm A."/>
            <person name="Herrera-Estrella A."/>
            <person name="Gabaldon T."/>
            <person name="Grigoriev I.V."/>
        </authorList>
    </citation>
    <scope>NUCLEOTIDE SEQUENCE [LARGE SCALE GENOMIC DNA]</scope>
    <source>
        <strain evidence="5">NRRL 1555(-)</strain>
    </source>
</reference>
<dbReference type="GO" id="GO:0005829">
    <property type="term" value="C:cytosol"/>
    <property type="evidence" value="ECO:0007669"/>
    <property type="project" value="TreeGrafter"/>
</dbReference>
<keyword evidence="1 3" id="KW-0963">Cytoplasm</keyword>
<comment type="function">
    <text evidence="3">Plays a central role in 2-thiolation of mcm(5)S(2)U at tRNA wobble positions of tRNA(Lys), tRNA(Glu) and tRNA(Gln). May act by forming a heterodimer with NCS6 that ligates sulfur from thiocarboxylated URM1 onto the uridine of tRNAs at wobble position. Prior mcm(5) tRNA modification by the elongator complex is required for 2-thiolation. May also be involved in protein urmylation.</text>
</comment>
<proteinExistence type="inferred from homology"/>
<dbReference type="GO" id="GO:0016779">
    <property type="term" value="F:nucleotidyltransferase activity"/>
    <property type="evidence" value="ECO:0007669"/>
    <property type="project" value="UniProtKB-UniRule"/>
</dbReference>
<evidence type="ECO:0000313" key="4">
    <source>
        <dbReference type="EMBL" id="OAD72197.1"/>
    </source>
</evidence>
<dbReference type="VEuPathDB" id="FungiDB:PHYBLDRAFT_71211"/>
<comment type="pathway">
    <text evidence="3">tRNA modification; 5-methoxycarbonylmethyl-2-thiouridine-tRNA biosynthesis.</text>
</comment>
<dbReference type="UniPathway" id="UPA00988"/>
<dbReference type="Pfam" id="PF10288">
    <property type="entry name" value="CTU2"/>
    <property type="match status" value="1"/>
</dbReference>
<dbReference type="PANTHER" id="PTHR20882">
    <property type="entry name" value="CYTOPLASMIC TRNA 2-THIOLATION PROTEIN 2"/>
    <property type="match status" value="1"/>
</dbReference>
<keyword evidence="2 3" id="KW-0819">tRNA processing</keyword>
<protein>
    <recommendedName>
        <fullName evidence="3">Cytoplasmic tRNA 2-thiolation protein 2</fullName>
    </recommendedName>
</protein>
<dbReference type="OrthoDB" id="25129at2759"/>
<dbReference type="Gene3D" id="3.40.50.620">
    <property type="entry name" value="HUPs"/>
    <property type="match status" value="1"/>
</dbReference>
<dbReference type="Proteomes" id="UP000077315">
    <property type="component" value="Unassembled WGS sequence"/>
</dbReference>
<comment type="similarity">
    <text evidence="3">Belongs to the CTU2/NCS2 family.</text>
</comment>
<evidence type="ECO:0000256" key="3">
    <source>
        <dbReference type="HAMAP-Rule" id="MF_03054"/>
    </source>
</evidence>
<dbReference type="InterPro" id="IPR014729">
    <property type="entry name" value="Rossmann-like_a/b/a_fold"/>
</dbReference>
<sequence length="457" mass="51603">MKPTKIPCCKCKTELATVLIRHAYYCKVCFTFVFVGKYRSIITKSRSISRNKGKVLLACSGGPSSLAMLNLTHEFRRVEPHEKKKVQILGPTVICHLDESTIFEEQKDTLGKLQKLMKEKYPDVPFVSNRLEDVFSDEFSDNHHIDKSLKSVTEFGNIGYEHYVQLIQETPDKTSPADRLKHLFANINKNTSKEDLHWHIKFAMLVSIARREGCSYIFMADSSTRQAIKMISMTSKGRGYSIPMDVGAENNASFKDLVIMRPMKDMLAKEIALYNRYYGLDAHVIAPTQWGTRMAAKTSIDRLTEEFITTLDRDFPSTVSTVSRTASKLTPSSDVDLSRRCAICLMPHQSKINEWRKRITVTTPQGGSLEPDVTKSCGTTEEGGCCGGGSGGGCDSSKSGIDMNEYLCYSCQVDLKDYKEAAIESLPPYVTHIIDEKERQERLREQIEEFLLSDDEE</sequence>
<accession>A0A167M9I4</accession>
<dbReference type="STRING" id="763407.A0A167M9I4"/>
<dbReference type="SUPFAM" id="SSF52402">
    <property type="entry name" value="Adenine nucleotide alpha hydrolases-like"/>
    <property type="match status" value="1"/>
</dbReference>
<dbReference type="GeneID" id="29003334"/>
<dbReference type="EMBL" id="KV440984">
    <property type="protein sequence ID" value="OAD72197.1"/>
    <property type="molecule type" value="Genomic_DNA"/>
</dbReference>
<evidence type="ECO:0000256" key="2">
    <source>
        <dbReference type="ARBA" id="ARBA00022694"/>
    </source>
</evidence>
<dbReference type="InterPro" id="IPR019407">
    <property type="entry name" value="CTU2"/>
</dbReference>
<dbReference type="GO" id="GO:0000049">
    <property type="term" value="F:tRNA binding"/>
    <property type="evidence" value="ECO:0007669"/>
    <property type="project" value="InterPro"/>
</dbReference>
<gene>
    <name evidence="3" type="primary">NCS2</name>
    <name evidence="3" type="synonym">CTU2</name>
    <name evidence="4" type="ORF">PHYBLDRAFT_71211</name>
</gene>
<dbReference type="GO" id="GO:0002143">
    <property type="term" value="P:tRNA wobble position uridine thiolation"/>
    <property type="evidence" value="ECO:0007669"/>
    <property type="project" value="TreeGrafter"/>
</dbReference>
<name>A0A167M9I4_PHYB8</name>
<organism evidence="4 5">
    <name type="scientific">Phycomyces blakesleeanus (strain ATCC 8743b / DSM 1359 / FGSC 10004 / NBRC 33097 / NRRL 1555)</name>
    <dbReference type="NCBI Taxonomy" id="763407"/>
    <lineage>
        <taxon>Eukaryota</taxon>
        <taxon>Fungi</taxon>
        <taxon>Fungi incertae sedis</taxon>
        <taxon>Mucoromycota</taxon>
        <taxon>Mucoromycotina</taxon>
        <taxon>Mucoromycetes</taxon>
        <taxon>Mucorales</taxon>
        <taxon>Phycomycetaceae</taxon>
        <taxon>Phycomyces</taxon>
    </lineage>
</organism>
<dbReference type="AlphaFoldDB" id="A0A167M9I4"/>
<dbReference type="HAMAP" id="MF_03054">
    <property type="entry name" value="CTU2"/>
    <property type="match status" value="1"/>
</dbReference>
<dbReference type="FunCoup" id="A0A167M9I4">
    <property type="interactions" value="275"/>
</dbReference>
<dbReference type="RefSeq" id="XP_018290237.1">
    <property type="nucleotide sequence ID" value="XM_018442428.1"/>
</dbReference>
<comment type="subcellular location">
    <subcellularLocation>
        <location evidence="3">Cytoplasm</location>
    </subcellularLocation>
</comment>